<protein>
    <recommendedName>
        <fullName evidence="5">Armadillo-like helical domain-containing protein</fullName>
    </recommendedName>
</protein>
<reference evidence="6 7" key="1">
    <citation type="journal article" date="2010" name="Science">
        <title>Plasticity of animal genome architecture unmasked by rapid evolution of a pelagic tunicate.</title>
        <authorList>
            <person name="Denoeud F."/>
            <person name="Henriet S."/>
            <person name="Mungpakdee S."/>
            <person name="Aury J.M."/>
            <person name="Da Silva C."/>
            <person name="Brinkmann H."/>
            <person name="Mikhaleva J."/>
            <person name="Olsen L.C."/>
            <person name="Jubin C."/>
            <person name="Canestro C."/>
            <person name="Bouquet J.M."/>
            <person name="Danks G."/>
            <person name="Poulain J."/>
            <person name="Campsteijn C."/>
            <person name="Adamski M."/>
            <person name="Cross I."/>
            <person name="Yadetie F."/>
            <person name="Muffato M."/>
            <person name="Louis A."/>
            <person name="Butcher S."/>
            <person name="Tsagkogeorga G."/>
            <person name="Konrad A."/>
            <person name="Singh S."/>
            <person name="Jensen M.F."/>
            <person name="Cong E.H."/>
            <person name="Eikeseth-Otteraa H."/>
            <person name="Noel B."/>
            <person name="Anthouard V."/>
            <person name="Porcel B.M."/>
            <person name="Kachouri-Lafond R."/>
            <person name="Nishino A."/>
            <person name="Ugolini M."/>
            <person name="Chourrout P."/>
            <person name="Nishida H."/>
            <person name="Aasland R."/>
            <person name="Huzurbazar S."/>
            <person name="Westhof E."/>
            <person name="Delsuc F."/>
            <person name="Lehrach H."/>
            <person name="Reinhardt R."/>
            <person name="Weissenbach J."/>
            <person name="Roy S.W."/>
            <person name="Artiguenave F."/>
            <person name="Postlethwait J.H."/>
            <person name="Manak J.R."/>
            <person name="Thompson E.M."/>
            <person name="Jaillon O."/>
            <person name="Du Pasquier L."/>
            <person name="Boudinot P."/>
            <person name="Liberles D.A."/>
            <person name="Volff J.N."/>
            <person name="Philippe H."/>
            <person name="Lenhard B."/>
            <person name="Roest Crollius H."/>
            <person name="Wincker P."/>
            <person name="Chourrout D."/>
        </authorList>
    </citation>
    <scope>NUCLEOTIDE SEQUENCE [LARGE SCALE GENOMIC DNA]</scope>
</reference>
<dbReference type="InterPro" id="IPR039868">
    <property type="entry name" value="ARMD3-like"/>
</dbReference>
<sequence length="605" mass="68962">MATNKKPKFKEKIVALYDSVFEGKTARANFWNEFFLIRPKRDALIAKIKSLLKPKYLHVLVQQSVRSCVEGNSFQKVNALQTLSTIVIGLGEKFTPDHCYEFLEYMFGFDTADDRISELCAAFFDLTSSKNEPIVRSLSIALLVTSLSVRNQMEKNILGERILTSAGFDIEQILNLFSSVTLLSKELLGSSISFGTLCIHMLACMLRMERHPKLIVQQMSCLDSALALDGLGYVIENELSDKIAKALRVPLESQSSSLSSFILGSSEPEMVKVEVASAALVTLLTIVKVNRNFIPVLCHWRAREESAHGNPPLATFLEYTSLVQQNMKIMERKAATHHFANCFLHDQSVKFRLRVHRAPARHRNIPTEEASPNTFAAWILQICCEFLVSHLMKDFPLGVHQMALGIIHRLLIYQKRSKCRLNFDWSLVLQSLVLLLKFVCSNQNSLRNRHANSDIQQLVKTALVVVNIFICCGDQIFMGTADYDKLYYELIRVTSVFDKVEQYAISQREKPSESCRGFELDNLVFNVRQIQSYFNKLLTNSQTPQQILSLIQENYSYINLRFLDGLENFVKLNQEHVIDDIVPDLIANSRKMLPFDMVVYKKLCS</sequence>
<dbReference type="SMART" id="SM01158">
    <property type="entry name" value="DUF1741"/>
    <property type="match status" value="1"/>
</dbReference>
<keyword evidence="7" id="KW-1185">Reference proteome</keyword>
<evidence type="ECO:0000256" key="1">
    <source>
        <dbReference type="ARBA" id="ARBA00004370"/>
    </source>
</evidence>
<evidence type="ECO:0000256" key="4">
    <source>
        <dbReference type="ARBA" id="ARBA00023136"/>
    </source>
</evidence>
<keyword evidence="3" id="KW-1133">Transmembrane helix</keyword>
<evidence type="ECO:0000259" key="5">
    <source>
        <dbReference type="SMART" id="SM01158"/>
    </source>
</evidence>
<organism evidence="6 7">
    <name type="scientific">Oikopleura dioica</name>
    <name type="common">Tunicate</name>
    <dbReference type="NCBI Taxonomy" id="34765"/>
    <lineage>
        <taxon>Eukaryota</taxon>
        <taxon>Metazoa</taxon>
        <taxon>Chordata</taxon>
        <taxon>Tunicata</taxon>
        <taxon>Appendicularia</taxon>
        <taxon>Copelata</taxon>
        <taxon>Oikopleuridae</taxon>
        <taxon>Oikopleura</taxon>
    </lineage>
</organism>
<dbReference type="PANTHER" id="PTHR13608:SF3">
    <property type="entry name" value="ARMADILLO-LIKE HELICAL DOMAIN-CONTAINING PROTEIN 3"/>
    <property type="match status" value="1"/>
</dbReference>
<name>E4XCT8_OIKDI</name>
<evidence type="ECO:0000313" key="7">
    <source>
        <dbReference type="Proteomes" id="UP000001307"/>
    </source>
</evidence>
<dbReference type="PANTHER" id="PTHR13608">
    <property type="entry name" value="ARMADILLO-LIKE HELICAL DOMAIN-CONTAINING PROTEIN 3"/>
    <property type="match status" value="1"/>
</dbReference>
<feature type="domain" description="Armadillo-like helical" evidence="5">
    <location>
        <begin position="366"/>
        <end position="593"/>
    </location>
</feature>
<keyword evidence="4" id="KW-0472">Membrane</keyword>
<gene>
    <name evidence="6" type="ORF">GSOID_T00007969001</name>
</gene>
<dbReference type="GO" id="GO:0016020">
    <property type="term" value="C:membrane"/>
    <property type="evidence" value="ECO:0007669"/>
    <property type="project" value="UniProtKB-SubCell"/>
</dbReference>
<evidence type="ECO:0000256" key="2">
    <source>
        <dbReference type="ARBA" id="ARBA00022692"/>
    </source>
</evidence>
<comment type="subcellular location">
    <subcellularLocation>
        <location evidence="1">Membrane</location>
    </subcellularLocation>
</comment>
<dbReference type="OrthoDB" id="2012278at2759"/>
<dbReference type="FunCoup" id="E4XCT8">
    <property type="interactions" value="212"/>
</dbReference>
<dbReference type="EMBL" id="FN653037">
    <property type="protein sequence ID" value="CBY09413.1"/>
    <property type="molecule type" value="Genomic_DNA"/>
</dbReference>
<dbReference type="Proteomes" id="UP000001307">
    <property type="component" value="Unassembled WGS sequence"/>
</dbReference>
<evidence type="ECO:0000256" key="3">
    <source>
        <dbReference type="ARBA" id="ARBA00022989"/>
    </source>
</evidence>
<dbReference type="Pfam" id="PF08427">
    <property type="entry name" value="ARMH3_C"/>
    <property type="match status" value="1"/>
</dbReference>
<dbReference type="InParanoid" id="E4XCT8"/>
<proteinExistence type="predicted"/>
<evidence type="ECO:0000313" key="6">
    <source>
        <dbReference type="EMBL" id="CBY09413.1"/>
    </source>
</evidence>
<accession>E4XCT8</accession>
<dbReference type="AlphaFoldDB" id="E4XCT8"/>
<dbReference type="GO" id="GO:0005829">
    <property type="term" value="C:cytosol"/>
    <property type="evidence" value="ECO:0007669"/>
    <property type="project" value="TreeGrafter"/>
</dbReference>
<keyword evidence="2" id="KW-0812">Transmembrane</keyword>
<dbReference type="InterPro" id="IPR013636">
    <property type="entry name" value="ARMH3_C"/>
</dbReference>